<proteinExistence type="predicted"/>
<evidence type="ECO:0000256" key="2">
    <source>
        <dbReference type="SAM" id="MobiDB-lite"/>
    </source>
</evidence>
<feature type="region of interest" description="Disordered" evidence="2">
    <location>
        <begin position="145"/>
        <end position="168"/>
    </location>
</feature>
<feature type="compositionally biased region" description="Polar residues" evidence="2">
    <location>
        <begin position="212"/>
        <end position="221"/>
    </location>
</feature>
<accession>A0A9P4K2H0</accession>
<feature type="region of interest" description="Disordered" evidence="2">
    <location>
        <begin position="182"/>
        <end position="230"/>
    </location>
</feature>
<reference evidence="4" key="1">
    <citation type="journal article" date="2020" name="Stud. Mycol.">
        <title>101 Dothideomycetes genomes: A test case for predicting lifestyles and emergence of pathogens.</title>
        <authorList>
            <person name="Haridas S."/>
            <person name="Albert R."/>
            <person name="Binder M."/>
            <person name="Bloem J."/>
            <person name="LaButti K."/>
            <person name="Salamov A."/>
            <person name="Andreopoulos B."/>
            <person name="Baker S."/>
            <person name="Barry K."/>
            <person name="Bills G."/>
            <person name="Bluhm B."/>
            <person name="Cannon C."/>
            <person name="Castanera R."/>
            <person name="Culley D."/>
            <person name="Daum C."/>
            <person name="Ezra D."/>
            <person name="Gonzalez J."/>
            <person name="Henrissat B."/>
            <person name="Kuo A."/>
            <person name="Liang C."/>
            <person name="Lipzen A."/>
            <person name="Lutzoni F."/>
            <person name="Magnuson J."/>
            <person name="Mondo S."/>
            <person name="Nolan M."/>
            <person name="Ohm R."/>
            <person name="Pangilinan J."/>
            <person name="Park H.-J."/>
            <person name="Ramirez L."/>
            <person name="Alfaro M."/>
            <person name="Sun H."/>
            <person name="Tritt A."/>
            <person name="Yoshinaga Y."/>
            <person name="Zwiers L.-H."/>
            <person name="Turgeon B."/>
            <person name="Goodwin S."/>
            <person name="Spatafora J."/>
            <person name="Crous P."/>
            <person name="Grigoriev I."/>
        </authorList>
    </citation>
    <scope>NUCLEOTIDE SEQUENCE [LARGE SCALE GENOMIC DNA]</scope>
    <source>
        <strain evidence="4">CBS 304.66</strain>
    </source>
</reference>
<protein>
    <submittedName>
        <fullName evidence="3">Uncharacterized protein</fullName>
    </submittedName>
</protein>
<name>A0A9P4K2H0_9PLEO</name>
<organism evidence="3 4">
    <name type="scientific">Lojkania enalia</name>
    <dbReference type="NCBI Taxonomy" id="147567"/>
    <lineage>
        <taxon>Eukaryota</taxon>
        <taxon>Fungi</taxon>
        <taxon>Dikarya</taxon>
        <taxon>Ascomycota</taxon>
        <taxon>Pezizomycotina</taxon>
        <taxon>Dothideomycetes</taxon>
        <taxon>Pleosporomycetidae</taxon>
        <taxon>Pleosporales</taxon>
        <taxon>Pleosporales incertae sedis</taxon>
        <taxon>Lojkania</taxon>
    </lineage>
</organism>
<evidence type="ECO:0000313" key="3">
    <source>
        <dbReference type="EMBL" id="KAF2258274.1"/>
    </source>
</evidence>
<dbReference type="AlphaFoldDB" id="A0A9P4K2H0"/>
<evidence type="ECO:0000313" key="4">
    <source>
        <dbReference type="Proteomes" id="UP000800093"/>
    </source>
</evidence>
<dbReference type="EMBL" id="ML986773">
    <property type="protein sequence ID" value="KAF2258274.1"/>
    <property type="molecule type" value="Genomic_DNA"/>
</dbReference>
<evidence type="ECO:0000256" key="1">
    <source>
        <dbReference type="SAM" id="Coils"/>
    </source>
</evidence>
<dbReference type="OrthoDB" id="303107at2759"/>
<dbReference type="Proteomes" id="UP000800093">
    <property type="component" value="Unassembled WGS sequence"/>
</dbReference>
<keyword evidence="4" id="KW-1185">Reference proteome</keyword>
<gene>
    <name evidence="3" type="ORF">CC78DRAFT_587319</name>
</gene>
<keyword evidence="1" id="KW-0175">Coiled coil</keyword>
<feature type="coiled-coil region" evidence="1">
    <location>
        <begin position="301"/>
        <end position="363"/>
    </location>
</feature>
<sequence>MSPRWTQPETIELLAHLDYIVGGAKKETYSRALEEYVLQQLQNGPRYRETSASNNRYTQAQIRGKLYFEFRKAHPGARYQFRNIFTQGTEVLRILNEDTRKSIENELQWITVREPRKARDPMTTDGETIKRATLPSVIAKGKMLSLSSSRDSPSMKRERFGSTPRSTPKRIISSELNILGKRARSTSSRNAPRKTQVVPKRGKDALPHHSAITPSFASPTHTDPGESKRRPDTIMAAENGCRAVIGARLLEDDGSEVRPHISLALNGGQHGENVNPNAILKLPFHSSSSFQPDFLELCADINRYRRKWNEAEIECENLKSDVRTWKSLAENVDGAYLDVQDEVRNLNRINDGLVRQNKQLRDQLRLQAYFRTEMSENVAESQNQTFKDIQTLHGKLLVHFNSLLVLNAVQQPEPRSLIPPELAILLSKVCGERFEKSIQDDDEFLIQNYTGVHTVLWCVIGAAVVEWVFQEDFEAFRCTTLMNTPLLDEYRFRIRLMGGDNGEQALHNLDFVCHQSVIEKAEFKEVFLPRTAAKLSKRILKVLEPYTRKNLSARSKEGLKDIVESIFNLALQLRVFIMTQMDIYECIWPTRDAPFDGTLMDGKLSEGAAACQHGILHNNCKIKVPLIPGFQLCNGRNKMVDYSGCQHINTRLTNEISPIPLSNYPMYCSAVIANSDGEKAVAASINTVLGSVAEDATVLAVGITFPYKLGSQSLSKGFRNPFCISVAEHYPNWITVGAYLGLEESPTPQPPLFNGRAALPQRHPIDLFCAQILW</sequence>
<comment type="caution">
    <text evidence="3">The sequence shown here is derived from an EMBL/GenBank/DDBJ whole genome shotgun (WGS) entry which is preliminary data.</text>
</comment>